<feature type="compositionally biased region" description="Low complexity" evidence="1">
    <location>
        <begin position="44"/>
        <end position="60"/>
    </location>
</feature>
<organism evidence="2">
    <name type="scientific">uncultured Mycobacteriales bacterium</name>
    <dbReference type="NCBI Taxonomy" id="581187"/>
    <lineage>
        <taxon>Bacteria</taxon>
        <taxon>Bacillati</taxon>
        <taxon>Actinomycetota</taxon>
        <taxon>Actinomycetes</taxon>
        <taxon>Mycobacteriales</taxon>
        <taxon>environmental samples</taxon>
    </lineage>
</organism>
<reference evidence="2" key="1">
    <citation type="submission" date="2020-02" db="EMBL/GenBank/DDBJ databases">
        <authorList>
            <person name="Meier V. D."/>
        </authorList>
    </citation>
    <scope>NUCLEOTIDE SEQUENCE</scope>
    <source>
        <strain evidence="2">AVDCRST_MAG41</strain>
    </source>
</reference>
<dbReference type="AlphaFoldDB" id="A0A6J4I5T1"/>
<protein>
    <submittedName>
        <fullName evidence="2">Uncharacterized protein</fullName>
    </submittedName>
</protein>
<sequence>MGAVGGPSGVGGPSAVGGRSGTPPRPASATIRSHTGSGAGASERSSTVSRASRTVCRRASNSARQAGQE</sequence>
<feature type="region of interest" description="Disordered" evidence="1">
    <location>
        <begin position="1"/>
        <end position="69"/>
    </location>
</feature>
<proteinExistence type="predicted"/>
<name>A0A6J4I5T1_9ACTN</name>
<evidence type="ECO:0000313" key="2">
    <source>
        <dbReference type="EMBL" id="CAA9242779.1"/>
    </source>
</evidence>
<dbReference type="EMBL" id="CADCTP010000140">
    <property type="protein sequence ID" value="CAA9242779.1"/>
    <property type="molecule type" value="Genomic_DNA"/>
</dbReference>
<feature type="compositionally biased region" description="Gly residues" evidence="1">
    <location>
        <begin position="1"/>
        <end position="20"/>
    </location>
</feature>
<accession>A0A6J4I5T1</accession>
<evidence type="ECO:0000256" key="1">
    <source>
        <dbReference type="SAM" id="MobiDB-lite"/>
    </source>
</evidence>
<gene>
    <name evidence="2" type="ORF">AVDCRST_MAG41-1533</name>
</gene>